<feature type="region of interest" description="Disordered" evidence="1">
    <location>
        <begin position="87"/>
        <end position="156"/>
    </location>
</feature>
<protein>
    <submittedName>
        <fullName evidence="3">Uncharacterized protein</fullName>
    </submittedName>
</protein>
<evidence type="ECO:0000256" key="1">
    <source>
        <dbReference type="SAM" id="MobiDB-lite"/>
    </source>
</evidence>
<dbReference type="EMBL" id="CP108313">
    <property type="protein sequence ID" value="WTW69729.1"/>
    <property type="molecule type" value="Genomic_DNA"/>
</dbReference>
<keyword evidence="2" id="KW-0812">Transmembrane</keyword>
<dbReference type="AlphaFoldDB" id="A0AAU2VRK0"/>
<sequence length="315" mass="32143">MSSRGNPGGFDDDDDYYGGGNDDDYGDGGTGGTGGTRIDARASGRGRVTVAGRDITSSYFISVSSAVLVGLLGLALLLGAWKPWQETASAGNGKPSDSVDAPAIPGPHPDPSTDGGGTKEPDVGPTTPSPDDSPTTPTPSATTPDPPPPAPPDPVDVAFASVRVGTCLNVYDEGWGKLNRDRPSAVDCGASFAFSKVTMVTTYASGCPEGGGQHGWGHVNDDGSSIALCLGRVFVAGQCFPAVLTKQADGSVKGTARLFSVWGCDRTQVPKGQNAVMGITALVSGGSCPQRSDRRTLSWPVFNGSAKVCAVQVQH</sequence>
<keyword evidence="2" id="KW-1133">Transmembrane helix</keyword>
<accession>A0AAU2VRK0</accession>
<keyword evidence="2" id="KW-0472">Membrane</keyword>
<feature type="compositionally biased region" description="Low complexity" evidence="1">
    <location>
        <begin position="123"/>
        <end position="143"/>
    </location>
</feature>
<feature type="compositionally biased region" description="Pro residues" evidence="1">
    <location>
        <begin position="144"/>
        <end position="154"/>
    </location>
</feature>
<gene>
    <name evidence="3" type="ORF">OG398_16330</name>
</gene>
<reference evidence="3" key="1">
    <citation type="submission" date="2022-10" db="EMBL/GenBank/DDBJ databases">
        <title>The complete genomes of actinobacterial strains from the NBC collection.</title>
        <authorList>
            <person name="Joergensen T.S."/>
            <person name="Alvarez Arevalo M."/>
            <person name="Sterndorff E.B."/>
            <person name="Faurdal D."/>
            <person name="Vuksanovic O."/>
            <person name="Mourched A.-S."/>
            <person name="Charusanti P."/>
            <person name="Shaw S."/>
            <person name="Blin K."/>
            <person name="Weber T."/>
        </authorList>
    </citation>
    <scope>NUCLEOTIDE SEQUENCE</scope>
    <source>
        <strain evidence="3">NBC_00008</strain>
    </source>
</reference>
<organism evidence="3">
    <name type="scientific">Streptomyces sp. NBC_00008</name>
    <dbReference type="NCBI Taxonomy" id="2903610"/>
    <lineage>
        <taxon>Bacteria</taxon>
        <taxon>Bacillati</taxon>
        <taxon>Actinomycetota</taxon>
        <taxon>Actinomycetes</taxon>
        <taxon>Kitasatosporales</taxon>
        <taxon>Streptomycetaceae</taxon>
        <taxon>Streptomyces</taxon>
    </lineage>
</organism>
<feature type="region of interest" description="Disordered" evidence="1">
    <location>
        <begin position="1"/>
        <end position="40"/>
    </location>
</feature>
<feature type="compositionally biased region" description="Acidic residues" evidence="1">
    <location>
        <begin position="10"/>
        <end position="26"/>
    </location>
</feature>
<name>A0AAU2VRK0_9ACTN</name>
<feature type="transmembrane region" description="Helical" evidence="2">
    <location>
        <begin position="59"/>
        <end position="81"/>
    </location>
</feature>
<evidence type="ECO:0000313" key="3">
    <source>
        <dbReference type="EMBL" id="WTW69729.1"/>
    </source>
</evidence>
<proteinExistence type="predicted"/>
<evidence type="ECO:0000256" key="2">
    <source>
        <dbReference type="SAM" id="Phobius"/>
    </source>
</evidence>